<organism evidence="4 5">
    <name type="scientific">Campylobacter geochelonis</name>
    <dbReference type="NCBI Taxonomy" id="1780362"/>
    <lineage>
        <taxon>Bacteria</taxon>
        <taxon>Pseudomonadati</taxon>
        <taxon>Campylobacterota</taxon>
        <taxon>Epsilonproteobacteria</taxon>
        <taxon>Campylobacterales</taxon>
        <taxon>Campylobacteraceae</taxon>
        <taxon>Campylobacter</taxon>
    </lineage>
</organism>
<proteinExistence type="inferred from homology"/>
<accession>A0A128EFN7</accession>
<reference evidence="4 5" key="1">
    <citation type="submission" date="2016-02" db="EMBL/GenBank/DDBJ databases">
        <authorList>
            <consortium name="Pathogen Informatics"/>
        </authorList>
    </citation>
    <scope>NUCLEOTIDE SEQUENCE [LARGE SCALE GENOMIC DNA]</scope>
    <source>
        <strain evidence="4 5">RC20</strain>
    </source>
</reference>
<protein>
    <submittedName>
        <fullName evidence="4">VacJ family lipoprotein</fullName>
    </submittedName>
</protein>
<dbReference type="GO" id="GO:0120010">
    <property type="term" value="P:intermembrane phospholipid transfer"/>
    <property type="evidence" value="ECO:0007669"/>
    <property type="project" value="TreeGrafter"/>
</dbReference>
<evidence type="ECO:0000256" key="2">
    <source>
        <dbReference type="ARBA" id="ARBA00022729"/>
    </source>
</evidence>
<evidence type="ECO:0000313" key="5">
    <source>
        <dbReference type="Proteomes" id="UP000069632"/>
    </source>
</evidence>
<comment type="similarity">
    <text evidence="1">Belongs to the MlaA family.</text>
</comment>
<evidence type="ECO:0000256" key="3">
    <source>
        <dbReference type="SAM" id="SignalP"/>
    </source>
</evidence>
<dbReference type="PANTHER" id="PTHR30035">
    <property type="entry name" value="LIPOPROTEIN VACJ-RELATED"/>
    <property type="match status" value="1"/>
</dbReference>
<evidence type="ECO:0000313" key="4">
    <source>
        <dbReference type="EMBL" id="CZE47725.1"/>
    </source>
</evidence>
<dbReference type="InterPro" id="IPR007428">
    <property type="entry name" value="MlaA"/>
</dbReference>
<name>A0A128EFN7_9BACT</name>
<dbReference type="OrthoDB" id="9785326at2"/>
<evidence type="ECO:0000256" key="1">
    <source>
        <dbReference type="ARBA" id="ARBA00010634"/>
    </source>
</evidence>
<feature type="chain" id="PRO_5007281502" evidence="3">
    <location>
        <begin position="17"/>
        <end position="235"/>
    </location>
</feature>
<dbReference type="RefSeq" id="WP_075540206.1">
    <property type="nucleotide sequence ID" value="NZ_CP053844.1"/>
</dbReference>
<keyword evidence="2 3" id="KW-0732">Signal</keyword>
<gene>
    <name evidence="4" type="primary">mlaA</name>
    <name evidence="4" type="ORF">ERS672216_01032</name>
</gene>
<sequence length="235" mass="26923">MKKLIAIIFIAIFAFADGKISQNDMDEFDTEFAKKEVFDPLSGYNRVMTSVNDAFYDYILNPVASGYDYVMPDPIQGAFSNFFHNLLYPMRLVNNLLQGKFQNSWEETQRFLINSTIGFVGLSDAATMHFNIPRHNEDFGQTLGHWGVGSGFHIVWPILGPSNLRDSFGLVADHFTNPISYVDDEWEAAGIKAFSVVNETSLNPDEYKNIKKNAIDLYPFLRDAYEQRREYLIKE</sequence>
<dbReference type="GO" id="GO:0016020">
    <property type="term" value="C:membrane"/>
    <property type="evidence" value="ECO:0007669"/>
    <property type="project" value="InterPro"/>
</dbReference>
<dbReference type="PRINTS" id="PR01805">
    <property type="entry name" value="VACJLIPOPROT"/>
</dbReference>
<dbReference type="Proteomes" id="UP000069632">
    <property type="component" value="Unassembled WGS sequence"/>
</dbReference>
<dbReference type="Pfam" id="PF04333">
    <property type="entry name" value="MlaA"/>
    <property type="match status" value="1"/>
</dbReference>
<keyword evidence="4" id="KW-0449">Lipoprotein</keyword>
<feature type="signal peptide" evidence="3">
    <location>
        <begin position="1"/>
        <end position="16"/>
    </location>
</feature>
<dbReference type="EMBL" id="FIZP01000004">
    <property type="protein sequence ID" value="CZE47725.1"/>
    <property type="molecule type" value="Genomic_DNA"/>
</dbReference>
<keyword evidence="5" id="KW-1185">Reference proteome</keyword>
<dbReference type="AlphaFoldDB" id="A0A128EFN7"/>
<dbReference type="PANTHER" id="PTHR30035:SF3">
    <property type="entry name" value="INTERMEMBRANE PHOSPHOLIPID TRANSPORT SYSTEM LIPOPROTEIN MLAA"/>
    <property type="match status" value="1"/>
</dbReference>